<feature type="domain" description="Ribosome-associated protein quality control protein P2 RNA-binding" evidence="2">
    <location>
        <begin position="83"/>
        <end position="160"/>
    </location>
</feature>
<dbReference type="SUPFAM" id="SSF55174">
    <property type="entry name" value="Alpha-L RNA-binding motif"/>
    <property type="match status" value="1"/>
</dbReference>
<dbReference type="AlphaFoldDB" id="A0A0R1M8V6"/>
<dbReference type="InterPro" id="IPR012677">
    <property type="entry name" value="Nucleotide-bd_a/b_plait_sf"/>
</dbReference>
<evidence type="ECO:0000313" key="4">
    <source>
        <dbReference type="Proteomes" id="UP000051686"/>
    </source>
</evidence>
<dbReference type="Gene3D" id="3.30.70.330">
    <property type="match status" value="1"/>
</dbReference>
<protein>
    <submittedName>
        <fullName evidence="3">RNA binding protein</fullName>
    </submittedName>
</protein>
<evidence type="ECO:0000256" key="1">
    <source>
        <dbReference type="PROSITE-ProRule" id="PRU00182"/>
    </source>
</evidence>
<dbReference type="EMBL" id="AZEH01000039">
    <property type="protein sequence ID" value="KRL04663.1"/>
    <property type="molecule type" value="Genomic_DNA"/>
</dbReference>
<dbReference type="CDD" id="cd00165">
    <property type="entry name" value="S4"/>
    <property type="match status" value="1"/>
</dbReference>
<evidence type="ECO:0000259" key="2">
    <source>
        <dbReference type="Pfam" id="PF17774"/>
    </source>
</evidence>
<dbReference type="Gene3D" id="3.30.1370.160">
    <property type="match status" value="1"/>
</dbReference>
<dbReference type="Proteomes" id="UP000051686">
    <property type="component" value="Unassembled WGS sequence"/>
</dbReference>
<reference evidence="3 4" key="1">
    <citation type="journal article" date="2015" name="Genome Announc.">
        <title>Expanding the biotechnology potential of lactobacilli through comparative genomics of 213 strains and associated genera.</title>
        <authorList>
            <person name="Sun Z."/>
            <person name="Harris H.M."/>
            <person name="McCann A."/>
            <person name="Guo C."/>
            <person name="Argimon S."/>
            <person name="Zhang W."/>
            <person name="Yang X."/>
            <person name="Jeffery I.B."/>
            <person name="Cooney J.C."/>
            <person name="Kagawa T.F."/>
            <person name="Liu W."/>
            <person name="Song Y."/>
            <person name="Salvetti E."/>
            <person name="Wrobel A."/>
            <person name="Rasinkangas P."/>
            <person name="Parkhill J."/>
            <person name="Rea M.C."/>
            <person name="O'Sullivan O."/>
            <person name="Ritari J."/>
            <person name="Douillard F.P."/>
            <person name="Paul Ross R."/>
            <person name="Yang R."/>
            <person name="Briner A.E."/>
            <person name="Felis G.E."/>
            <person name="de Vos W.M."/>
            <person name="Barrangou R."/>
            <person name="Klaenhammer T.R."/>
            <person name="Caufield P.W."/>
            <person name="Cui Y."/>
            <person name="Zhang H."/>
            <person name="O'Toole P.W."/>
        </authorList>
    </citation>
    <scope>NUCLEOTIDE SEQUENCE [LARGE SCALE GENOMIC DNA]</scope>
    <source>
        <strain evidence="3 4">DSM 19972</strain>
    </source>
</reference>
<organism evidence="3 4">
    <name type="scientific">Liquorilactobacillus oeni DSM 19972</name>
    <dbReference type="NCBI Taxonomy" id="1423777"/>
    <lineage>
        <taxon>Bacteria</taxon>
        <taxon>Bacillati</taxon>
        <taxon>Bacillota</taxon>
        <taxon>Bacilli</taxon>
        <taxon>Lactobacillales</taxon>
        <taxon>Lactobacillaceae</taxon>
        <taxon>Liquorilactobacillus</taxon>
    </lineage>
</organism>
<dbReference type="RefSeq" id="WP_057896616.1">
    <property type="nucleotide sequence ID" value="NZ_AZEH01000039.1"/>
</dbReference>
<accession>A0A0R1M8V6</accession>
<name>A0A0R1M8V6_9LACO</name>
<dbReference type="OrthoDB" id="9812787at2"/>
<dbReference type="PANTHER" id="PTHR13633">
    <property type="entry name" value="MITOCHONDRIAL TRANSCRIPTION RESCUE FACTOR 1"/>
    <property type="match status" value="1"/>
</dbReference>
<dbReference type="STRING" id="1423777.FD46_GL001798"/>
<dbReference type="InterPro" id="IPR040591">
    <property type="entry name" value="RqcP2_RBD"/>
</dbReference>
<keyword evidence="1" id="KW-0694">RNA-binding</keyword>
<keyword evidence="4" id="KW-1185">Reference proteome</keyword>
<dbReference type="PROSITE" id="PS50889">
    <property type="entry name" value="S4"/>
    <property type="match status" value="1"/>
</dbReference>
<comment type="caution">
    <text evidence="3">The sequence shown here is derived from an EMBL/GenBank/DDBJ whole genome shotgun (WGS) entry which is preliminary data.</text>
</comment>
<dbReference type="PANTHER" id="PTHR13633:SF3">
    <property type="entry name" value="MITOCHONDRIAL TRANSCRIPTION RESCUE FACTOR 1"/>
    <property type="match status" value="1"/>
</dbReference>
<sequence length="261" mass="29878">MVNETIYQHFRPDEGATVSEIADLISQAQSEYRPILSHFLNPRERFIAKTLVNENGQIKMSSEGLVPDAERKRVLFYPAYYQPTLADYELSLFEVKYPIKFASLKHSQILGALMNSGIKRNVLGDIITDGKRWQLIMDAHFGNFLQTQVESVGKIRVRFNLLEPASLVVHRDEWEEIQLTVSSLRVDVLVAAVYHLSRKHAKDILNAELIHMNWMLLDKPDQELAVFDIVSVRGYGRFKLKTVQGISKKGKIRVTVAVLKK</sequence>
<evidence type="ECO:0000313" key="3">
    <source>
        <dbReference type="EMBL" id="KRL04663.1"/>
    </source>
</evidence>
<proteinExistence type="predicted"/>
<gene>
    <name evidence="3" type="ORF">FD46_GL001798</name>
</gene>
<dbReference type="Pfam" id="PF17774">
    <property type="entry name" value="YlmH_RBD"/>
    <property type="match status" value="1"/>
</dbReference>
<dbReference type="GO" id="GO:0003723">
    <property type="term" value="F:RNA binding"/>
    <property type="evidence" value="ECO:0007669"/>
    <property type="project" value="UniProtKB-KW"/>
</dbReference>
<dbReference type="PATRIC" id="fig|1423777.3.peg.1852"/>